<sequence>MKKTKPFEDLEFGNQDEELIQFLDTVYKKMKSKDLTKVDANKFEEEYKTKFLGSYESPRYMSGLSIMNSALSMEERWIQKFENFIQYLKEIGYDKALLKFFINDLNK</sequence>
<protein>
    <submittedName>
        <fullName evidence="1">Uncharacterized protein</fullName>
    </submittedName>
</protein>
<accession>A0AAU8VJR0</accession>
<dbReference type="Proteomes" id="UP000190848">
    <property type="component" value="Plasmid unnamed"/>
</dbReference>
<dbReference type="AlphaFoldDB" id="A0AAU8VJR0"/>
<proteinExistence type="predicted"/>
<evidence type="ECO:0000313" key="2">
    <source>
        <dbReference type="Proteomes" id="UP000190848"/>
    </source>
</evidence>
<dbReference type="EMBL" id="CP016375">
    <property type="protein sequence ID" value="AQX03690.1"/>
    <property type="molecule type" value="Genomic_DNA"/>
</dbReference>
<gene>
    <name evidence="1" type="ORF">BBD32_19290</name>
</gene>
<dbReference type="RefSeq" id="WP_078396974.1">
    <property type="nucleotide sequence ID" value="NZ_CP016375.1"/>
</dbReference>
<keyword evidence="1" id="KW-0614">Plasmid</keyword>
<organism evidence="1 2">
    <name type="scientific">Elizabethkingia anophelis</name>
    <dbReference type="NCBI Taxonomy" id="1117645"/>
    <lineage>
        <taxon>Bacteria</taxon>
        <taxon>Pseudomonadati</taxon>
        <taxon>Bacteroidota</taxon>
        <taxon>Flavobacteriia</taxon>
        <taxon>Flavobacteriales</taxon>
        <taxon>Weeksellaceae</taxon>
        <taxon>Elizabethkingia</taxon>
    </lineage>
</organism>
<evidence type="ECO:0000313" key="1">
    <source>
        <dbReference type="EMBL" id="AQX03690.1"/>
    </source>
</evidence>
<reference evidence="1 2" key="1">
    <citation type="submission" date="2016-07" db="EMBL/GenBank/DDBJ databases">
        <title>Revisiting the taxonomy of the Elizabethkingia Genus using Whole-Genome Sequencing, Optical Mapping, and MALDI-TOF, along with proposal of three novel Elizabethkingia species: Elizabethkingia bruuniana sp. nov., Elizabethkingia ursingii sp. nov., and Elizabethkingia occulta sp. nov.</title>
        <authorList>
            <person name="Nicholson A.C."/>
        </authorList>
    </citation>
    <scope>NUCLEOTIDE SEQUENCE [LARGE SCALE GENOMIC DNA]</scope>
    <source>
        <strain evidence="1 2">F3201</strain>
        <plasmid evidence="1 2">unnamed</plasmid>
    </source>
</reference>
<name>A0AAU8VJR0_9FLAO</name>
<geneLocation type="plasmid" evidence="1 2">
    <name>unnamed</name>
</geneLocation>